<proteinExistence type="inferred from homology"/>
<evidence type="ECO:0000256" key="6">
    <source>
        <dbReference type="ARBA" id="ARBA00022781"/>
    </source>
</evidence>
<evidence type="ECO:0000256" key="13">
    <source>
        <dbReference type="HAMAP-Rule" id="MF_01398"/>
    </source>
</evidence>
<comment type="function">
    <text evidence="13">Component of the F(0) channel, it forms part of the peripheral stalk, linking F(1) to F(0).</text>
</comment>
<dbReference type="STRING" id="119641.SAMN05421842_102200"/>
<dbReference type="EMBL" id="FOMG01000002">
    <property type="protein sequence ID" value="SFC32995.1"/>
    <property type="molecule type" value="Genomic_DNA"/>
</dbReference>
<dbReference type="CDD" id="cd06503">
    <property type="entry name" value="ATP-synt_Fo_b"/>
    <property type="match status" value="1"/>
</dbReference>
<keyword evidence="6 13" id="KW-0375">Hydrogen ion transport</keyword>
<comment type="similarity">
    <text evidence="1 13 14">Belongs to the ATPase B chain family.</text>
</comment>
<dbReference type="SUPFAM" id="SSF81573">
    <property type="entry name" value="F1F0 ATP synthase subunit B, membrane domain"/>
    <property type="match status" value="1"/>
</dbReference>
<evidence type="ECO:0000256" key="12">
    <source>
        <dbReference type="ARBA" id="ARBA00037847"/>
    </source>
</evidence>
<evidence type="ECO:0000256" key="5">
    <source>
        <dbReference type="ARBA" id="ARBA00022692"/>
    </source>
</evidence>
<keyword evidence="10 13" id="KW-0066">ATP synthesis</keyword>
<comment type="subcellular location">
    <subcellularLocation>
        <location evidence="13">Cell membrane</location>
        <topology evidence="13">Single-pass membrane protein</topology>
    </subcellularLocation>
    <subcellularLocation>
        <location evidence="12">Endomembrane system</location>
        <topology evidence="12">Single-pass membrane protein</topology>
    </subcellularLocation>
</comment>
<protein>
    <recommendedName>
        <fullName evidence="13">ATP synthase subunit b</fullName>
    </recommendedName>
    <alternativeName>
        <fullName evidence="13">ATP synthase F(0) sector subunit b</fullName>
    </alternativeName>
    <alternativeName>
        <fullName evidence="13">ATPase subunit I</fullName>
    </alternativeName>
    <alternativeName>
        <fullName evidence="13">F-type ATPase subunit b</fullName>
        <shortName evidence="13">F-ATPase subunit b</shortName>
    </alternativeName>
</protein>
<reference evidence="16 17" key="1">
    <citation type="submission" date="2016-10" db="EMBL/GenBank/DDBJ databases">
        <authorList>
            <person name="de Groot N.N."/>
        </authorList>
    </citation>
    <scope>NUCLEOTIDE SEQUENCE [LARGE SCALE GENOMIC DNA]</scope>
    <source>
        <strain evidence="16 17">DSM 12992</strain>
    </source>
</reference>
<evidence type="ECO:0000256" key="7">
    <source>
        <dbReference type="ARBA" id="ARBA00022989"/>
    </source>
</evidence>
<evidence type="ECO:0000256" key="1">
    <source>
        <dbReference type="ARBA" id="ARBA00005513"/>
    </source>
</evidence>
<evidence type="ECO:0000256" key="8">
    <source>
        <dbReference type="ARBA" id="ARBA00023065"/>
    </source>
</evidence>
<dbReference type="InterPro" id="IPR002146">
    <property type="entry name" value="ATP_synth_b/b'su_bac/chlpt"/>
</dbReference>
<keyword evidence="15" id="KW-0175">Coiled coil</keyword>
<feature type="coiled-coil region" evidence="15">
    <location>
        <begin position="85"/>
        <end position="120"/>
    </location>
</feature>
<name>A0A1I1IAC1_9CLOT</name>
<dbReference type="Proteomes" id="UP000199263">
    <property type="component" value="Unassembled WGS sequence"/>
</dbReference>
<dbReference type="InterPro" id="IPR005864">
    <property type="entry name" value="ATP_synth_F0_bsu_bac"/>
</dbReference>
<sequence length="159" mass="18701">MDIDISIVLMTLVNFFILVLILKHFFWEKIQLTIEERQNYVDEKLIKADEDSQKAKMYLLENQRILQSAKEEGKKITEKQKEKGNKIYQEIIDNANEEAKSLLERAKVEIQREKEKAEYEVKKQAVDLAVQLSIKALEENMDESKHRQLIGDFITKVGM</sequence>
<dbReference type="GO" id="GO:0046961">
    <property type="term" value="F:proton-transporting ATPase activity, rotational mechanism"/>
    <property type="evidence" value="ECO:0007669"/>
    <property type="project" value="TreeGrafter"/>
</dbReference>
<evidence type="ECO:0000256" key="2">
    <source>
        <dbReference type="ARBA" id="ARBA00022448"/>
    </source>
</evidence>
<evidence type="ECO:0000256" key="4">
    <source>
        <dbReference type="ARBA" id="ARBA00022547"/>
    </source>
</evidence>
<dbReference type="PANTHER" id="PTHR33445">
    <property type="entry name" value="ATP SYNTHASE SUBUNIT B', CHLOROPLASTIC"/>
    <property type="match status" value="1"/>
</dbReference>
<dbReference type="RefSeq" id="WP_090088490.1">
    <property type="nucleotide sequence ID" value="NZ_FOMG01000002.1"/>
</dbReference>
<evidence type="ECO:0000256" key="14">
    <source>
        <dbReference type="RuleBase" id="RU003848"/>
    </source>
</evidence>
<evidence type="ECO:0000313" key="16">
    <source>
        <dbReference type="EMBL" id="SFC32995.1"/>
    </source>
</evidence>
<keyword evidence="7 13" id="KW-1133">Transmembrane helix</keyword>
<dbReference type="GO" id="GO:0045259">
    <property type="term" value="C:proton-transporting ATP synthase complex"/>
    <property type="evidence" value="ECO:0007669"/>
    <property type="project" value="UniProtKB-KW"/>
</dbReference>
<comment type="function">
    <text evidence="11 13">F(1)F(0) ATP synthase produces ATP from ADP in the presence of a proton or sodium gradient. F-type ATPases consist of two structural domains, F(1) containing the extramembraneous catalytic core and F(0) containing the membrane proton channel, linked together by a central stalk and a peripheral stalk. During catalysis, ATP synthesis in the catalytic domain of F(1) is coupled via a rotary mechanism of the central stalk subunits to proton translocation.</text>
</comment>
<dbReference type="InterPro" id="IPR050059">
    <property type="entry name" value="ATP_synthase_B_chain"/>
</dbReference>
<evidence type="ECO:0000256" key="11">
    <source>
        <dbReference type="ARBA" id="ARBA00025198"/>
    </source>
</evidence>
<dbReference type="InterPro" id="IPR028987">
    <property type="entry name" value="ATP_synth_B-like_membr_sf"/>
</dbReference>
<organism evidence="16 17">
    <name type="scientific">Clostridium uliginosum</name>
    <dbReference type="NCBI Taxonomy" id="119641"/>
    <lineage>
        <taxon>Bacteria</taxon>
        <taxon>Bacillati</taxon>
        <taxon>Bacillota</taxon>
        <taxon>Clostridia</taxon>
        <taxon>Eubacteriales</taxon>
        <taxon>Clostridiaceae</taxon>
        <taxon>Clostridium</taxon>
    </lineage>
</organism>
<keyword evidence="5 13" id="KW-0812">Transmembrane</keyword>
<dbReference type="GO" id="GO:0005886">
    <property type="term" value="C:plasma membrane"/>
    <property type="evidence" value="ECO:0007669"/>
    <property type="project" value="UniProtKB-SubCell"/>
</dbReference>
<evidence type="ECO:0000313" key="17">
    <source>
        <dbReference type="Proteomes" id="UP000199263"/>
    </source>
</evidence>
<keyword evidence="4 13" id="KW-0138">CF(0)</keyword>
<evidence type="ECO:0000256" key="15">
    <source>
        <dbReference type="SAM" id="Coils"/>
    </source>
</evidence>
<keyword evidence="8 13" id="KW-0406">Ion transport</keyword>
<keyword evidence="9 13" id="KW-0472">Membrane</keyword>
<keyword evidence="17" id="KW-1185">Reference proteome</keyword>
<dbReference type="PANTHER" id="PTHR33445:SF1">
    <property type="entry name" value="ATP SYNTHASE SUBUNIT B"/>
    <property type="match status" value="1"/>
</dbReference>
<evidence type="ECO:0000256" key="3">
    <source>
        <dbReference type="ARBA" id="ARBA00022475"/>
    </source>
</evidence>
<keyword evidence="2 13" id="KW-0813">Transport</keyword>
<keyword evidence="3 13" id="KW-1003">Cell membrane</keyword>
<dbReference type="AlphaFoldDB" id="A0A1I1IAC1"/>
<accession>A0A1I1IAC1</accession>
<dbReference type="NCBIfam" id="NF009992">
    <property type="entry name" value="PRK13461.1"/>
    <property type="match status" value="1"/>
</dbReference>
<dbReference type="Pfam" id="PF00430">
    <property type="entry name" value="ATP-synt_B"/>
    <property type="match status" value="1"/>
</dbReference>
<dbReference type="GO" id="GO:0012505">
    <property type="term" value="C:endomembrane system"/>
    <property type="evidence" value="ECO:0007669"/>
    <property type="project" value="UniProtKB-SubCell"/>
</dbReference>
<dbReference type="GO" id="GO:0046933">
    <property type="term" value="F:proton-transporting ATP synthase activity, rotational mechanism"/>
    <property type="evidence" value="ECO:0007669"/>
    <property type="project" value="UniProtKB-UniRule"/>
</dbReference>
<comment type="subunit">
    <text evidence="13">F-type ATPases have 2 components, F(1) - the catalytic core - and F(0) - the membrane proton channel. F(1) has five subunits: alpha(3), beta(3), gamma(1), delta(1), epsilon(1). F(0) has three main subunits: a(1), b(2) and c(10-14). The alpha and beta chains form an alternating ring which encloses part of the gamma chain. F(1) is attached to F(0) by a central stalk formed by the gamma and epsilon chains, while a peripheral stalk is formed by the delta and b chains.</text>
</comment>
<evidence type="ECO:0000256" key="9">
    <source>
        <dbReference type="ARBA" id="ARBA00023136"/>
    </source>
</evidence>
<evidence type="ECO:0000256" key="10">
    <source>
        <dbReference type="ARBA" id="ARBA00023310"/>
    </source>
</evidence>
<dbReference type="NCBIfam" id="TIGR01144">
    <property type="entry name" value="ATP_synt_b"/>
    <property type="match status" value="1"/>
</dbReference>
<gene>
    <name evidence="13" type="primary">atpF</name>
    <name evidence="16" type="ORF">SAMN05421842_102200</name>
</gene>
<feature type="transmembrane region" description="Helical" evidence="13">
    <location>
        <begin position="6"/>
        <end position="27"/>
    </location>
</feature>
<dbReference type="OrthoDB" id="9795863at2"/>
<dbReference type="HAMAP" id="MF_01398">
    <property type="entry name" value="ATP_synth_b_bprime"/>
    <property type="match status" value="1"/>
</dbReference>